<reference evidence="4" key="1">
    <citation type="journal article" date="2019" name="Sci. Rep.">
        <title>Draft genome of Tanacetum cinerariifolium, the natural source of mosquito coil.</title>
        <authorList>
            <person name="Yamashiro T."/>
            <person name="Shiraishi A."/>
            <person name="Satake H."/>
            <person name="Nakayama K."/>
        </authorList>
    </citation>
    <scope>NUCLEOTIDE SEQUENCE</scope>
</reference>
<dbReference type="CDD" id="cd00303">
    <property type="entry name" value="retropepsin_like"/>
    <property type="match status" value="1"/>
</dbReference>
<evidence type="ECO:0000313" key="4">
    <source>
        <dbReference type="EMBL" id="GEU29458.1"/>
    </source>
</evidence>
<comment type="caution">
    <text evidence="4">The sequence shown here is derived from an EMBL/GenBank/DDBJ whole genome shotgun (WGS) entry which is preliminary data.</text>
</comment>
<evidence type="ECO:0000256" key="2">
    <source>
        <dbReference type="SAM" id="MobiDB-lite"/>
    </source>
</evidence>
<evidence type="ECO:0000256" key="1">
    <source>
        <dbReference type="PROSITE-ProRule" id="PRU00047"/>
    </source>
</evidence>
<name>A0A699GL95_TANCI</name>
<proteinExistence type="predicted"/>
<accession>A0A699GL95</accession>
<dbReference type="EMBL" id="BKCJ010000070">
    <property type="protein sequence ID" value="GEU29458.1"/>
    <property type="molecule type" value="Genomic_DNA"/>
</dbReference>
<feature type="region of interest" description="Disordered" evidence="2">
    <location>
        <begin position="223"/>
        <end position="259"/>
    </location>
</feature>
<keyword evidence="1" id="KW-0862">Zinc</keyword>
<feature type="region of interest" description="Disordered" evidence="2">
    <location>
        <begin position="449"/>
        <end position="474"/>
    </location>
</feature>
<dbReference type="GO" id="GO:0008270">
    <property type="term" value="F:zinc ion binding"/>
    <property type="evidence" value="ECO:0007669"/>
    <property type="project" value="UniProtKB-KW"/>
</dbReference>
<keyword evidence="1" id="KW-0863">Zinc-finger</keyword>
<organism evidence="4">
    <name type="scientific">Tanacetum cinerariifolium</name>
    <name type="common">Dalmatian daisy</name>
    <name type="synonym">Chrysanthemum cinerariifolium</name>
    <dbReference type="NCBI Taxonomy" id="118510"/>
    <lineage>
        <taxon>Eukaryota</taxon>
        <taxon>Viridiplantae</taxon>
        <taxon>Streptophyta</taxon>
        <taxon>Embryophyta</taxon>
        <taxon>Tracheophyta</taxon>
        <taxon>Spermatophyta</taxon>
        <taxon>Magnoliopsida</taxon>
        <taxon>eudicotyledons</taxon>
        <taxon>Gunneridae</taxon>
        <taxon>Pentapetalae</taxon>
        <taxon>asterids</taxon>
        <taxon>campanulids</taxon>
        <taxon>Asterales</taxon>
        <taxon>Asteraceae</taxon>
        <taxon>Asteroideae</taxon>
        <taxon>Anthemideae</taxon>
        <taxon>Anthemidinae</taxon>
        <taxon>Tanacetum</taxon>
    </lineage>
</organism>
<dbReference type="PANTHER" id="PTHR35317">
    <property type="entry name" value="OS04G0629600 PROTEIN"/>
    <property type="match status" value="1"/>
</dbReference>
<dbReference type="InterPro" id="IPR012438">
    <property type="entry name" value="DUF1639"/>
</dbReference>
<feature type="domain" description="CCHC-type" evidence="3">
    <location>
        <begin position="484"/>
        <end position="499"/>
    </location>
</feature>
<feature type="compositionally biased region" description="Polar residues" evidence="2">
    <location>
        <begin position="232"/>
        <end position="245"/>
    </location>
</feature>
<dbReference type="GO" id="GO:0003676">
    <property type="term" value="F:nucleic acid binding"/>
    <property type="evidence" value="ECO:0007669"/>
    <property type="project" value="InterPro"/>
</dbReference>
<dbReference type="PROSITE" id="PS50158">
    <property type="entry name" value="ZF_CCHC"/>
    <property type="match status" value="1"/>
</dbReference>
<dbReference type="InterPro" id="IPR036875">
    <property type="entry name" value="Znf_CCHC_sf"/>
</dbReference>
<dbReference type="PANTHER" id="PTHR35317:SF38">
    <property type="entry name" value="RNA-DIRECTED DNA POLYMERASE"/>
    <property type="match status" value="1"/>
</dbReference>
<feature type="compositionally biased region" description="Basic and acidic residues" evidence="2">
    <location>
        <begin position="455"/>
        <end position="474"/>
    </location>
</feature>
<feature type="region of interest" description="Disordered" evidence="2">
    <location>
        <begin position="1"/>
        <end position="40"/>
    </location>
</feature>
<dbReference type="AlphaFoldDB" id="A0A699GL95"/>
<dbReference type="SMART" id="SM00343">
    <property type="entry name" value="ZnF_C2HC"/>
    <property type="match status" value="1"/>
</dbReference>
<evidence type="ECO:0000259" key="3">
    <source>
        <dbReference type="PROSITE" id="PS50158"/>
    </source>
</evidence>
<dbReference type="Gene3D" id="4.10.60.10">
    <property type="entry name" value="Zinc finger, CCHC-type"/>
    <property type="match status" value="1"/>
</dbReference>
<dbReference type="InterPro" id="IPR001878">
    <property type="entry name" value="Znf_CCHC"/>
</dbReference>
<protein>
    <submittedName>
        <fullName evidence="4">Zinc finger, CCHC-type</fullName>
    </submittedName>
</protein>
<gene>
    <name evidence="4" type="ORF">Tci_001436</name>
</gene>
<keyword evidence="1" id="KW-0479">Metal-binding</keyword>
<feature type="compositionally biased region" description="Basic and acidic residues" evidence="2">
    <location>
        <begin position="1"/>
        <end position="35"/>
    </location>
</feature>
<dbReference type="Pfam" id="PF14223">
    <property type="entry name" value="Retrotran_gag_2"/>
    <property type="match status" value="1"/>
</dbReference>
<dbReference type="Pfam" id="PF07797">
    <property type="entry name" value="DUF1639"/>
    <property type="match status" value="1"/>
</dbReference>
<dbReference type="SUPFAM" id="SSF57756">
    <property type="entry name" value="Retrovirus zinc finger-like domains"/>
    <property type="match status" value="1"/>
</dbReference>
<sequence length="529" mass="61224">MEVFETMKEDIAALKEGERSRSSRSSRNGEGESSWRGRQPQRPYNKIDFLIFSSGDPHGWLMKAEKYFRYYQIPDEEKTVIFWEELVQAFTRSIGPAEFQNSDEFLCSIKQTDVLVNELKLTSKPMAPFGVQIGNGDIIRCSNICKNLPVQVNELKITQDFHPFSLGGADLVLGIQWDYWPYFTTRNYLCFNVFIEIDLVFVSKQRKLASIIANTEVTNSFESHTIGMKGGSHQSNGDNKRNTNNGSGGSFETGANDKKTSNEIMVWPPKIAIGLTNKEKEEGFLAIEGSKLPQRPKKRAKFIQRTINRPRGLNATGGEERVQQARLQTLKSEFEMLHMKEDETIDTFTTKLTTLVNNVVSLGHTMKDEELVRKLLNAVPDMYLQIVASIEQYSDLDEMTLKEAIGRLKTYEERIKYKRDKQLNSLESLMFTQHEGQRKPFREYGHGRLNQYRGQEQDKNDYQSKREKRVSFEEDTRDKSQVTCYRCHKLRHYAYECPKKRKNQVREQSNFIEEDLEPTLLMATINGKK</sequence>